<gene>
    <name evidence="5 6" type="primary">rpmC</name>
    <name evidence="6" type="ORF">IPO85_19585</name>
</gene>
<dbReference type="Proteomes" id="UP000808349">
    <property type="component" value="Unassembled WGS sequence"/>
</dbReference>
<evidence type="ECO:0000256" key="3">
    <source>
        <dbReference type="ARBA" id="ARBA00023274"/>
    </source>
</evidence>
<dbReference type="EMBL" id="JADKFW010000021">
    <property type="protein sequence ID" value="MBK9719674.1"/>
    <property type="molecule type" value="Genomic_DNA"/>
</dbReference>
<dbReference type="Pfam" id="PF00831">
    <property type="entry name" value="Ribosomal_L29"/>
    <property type="match status" value="1"/>
</dbReference>
<protein>
    <recommendedName>
        <fullName evidence="4 5">Large ribosomal subunit protein uL29</fullName>
    </recommendedName>
</protein>
<name>A0A9D7SEH4_9BACT</name>
<evidence type="ECO:0000256" key="4">
    <source>
        <dbReference type="ARBA" id="ARBA00035204"/>
    </source>
</evidence>
<dbReference type="HAMAP" id="MF_00374">
    <property type="entry name" value="Ribosomal_uL29"/>
    <property type="match status" value="1"/>
</dbReference>
<dbReference type="GO" id="GO:0003735">
    <property type="term" value="F:structural constituent of ribosome"/>
    <property type="evidence" value="ECO:0007669"/>
    <property type="project" value="InterPro"/>
</dbReference>
<dbReference type="GO" id="GO:1990904">
    <property type="term" value="C:ribonucleoprotein complex"/>
    <property type="evidence" value="ECO:0007669"/>
    <property type="project" value="UniProtKB-KW"/>
</dbReference>
<dbReference type="InterPro" id="IPR036049">
    <property type="entry name" value="Ribosomal_uL29_sf"/>
</dbReference>
<keyword evidence="3 5" id="KW-0687">Ribonucleoprotein</keyword>
<evidence type="ECO:0000313" key="6">
    <source>
        <dbReference type="EMBL" id="MBK9719674.1"/>
    </source>
</evidence>
<dbReference type="AlphaFoldDB" id="A0A9D7SEH4"/>
<dbReference type="Gene3D" id="1.10.287.310">
    <property type="match status" value="1"/>
</dbReference>
<keyword evidence="2 5" id="KW-0689">Ribosomal protein</keyword>
<accession>A0A9D7SEH4</accession>
<evidence type="ECO:0000256" key="1">
    <source>
        <dbReference type="ARBA" id="ARBA00009254"/>
    </source>
</evidence>
<sequence length="72" mass="8440">MGLRKYSDFINMNEKTLQDDLKDAQTRHQKLKFEHKVKGLSDPTQISKLRKEIAQMSTEIRKRHLASANITQ</sequence>
<dbReference type="SUPFAM" id="SSF46561">
    <property type="entry name" value="Ribosomal protein L29 (L29p)"/>
    <property type="match status" value="1"/>
</dbReference>
<proteinExistence type="inferred from homology"/>
<dbReference type="GO" id="GO:0005840">
    <property type="term" value="C:ribosome"/>
    <property type="evidence" value="ECO:0007669"/>
    <property type="project" value="UniProtKB-KW"/>
</dbReference>
<evidence type="ECO:0000256" key="2">
    <source>
        <dbReference type="ARBA" id="ARBA00022980"/>
    </source>
</evidence>
<evidence type="ECO:0000256" key="5">
    <source>
        <dbReference type="HAMAP-Rule" id="MF_00374"/>
    </source>
</evidence>
<dbReference type="GO" id="GO:0006412">
    <property type="term" value="P:translation"/>
    <property type="evidence" value="ECO:0007669"/>
    <property type="project" value="UniProtKB-UniRule"/>
</dbReference>
<evidence type="ECO:0000313" key="7">
    <source>
        <dbReference type="Proteomes" id="UP000808349"/>
    </source>
</evidence>
<comment type="caution">
    <text evidence="6">The sequence shown here is derived from an EMBL/GenBank/DDBJ whole genome shotgun (WGS) entry which is preliminary data.</text>
</comment>
<reference evidence="6 7" key="1">
    <citation type="submission" date="2020-10" db="EMBL/GenBank/DDBJ databases">
        <title>Connecting structure to function with the recovery of over 1000 high-quality activated sludge metagenome-assembled genomes encoding full-length rRNA genes using long-read sequencing.</title>
        <authorList>
            <person name="Singleton C.M."/>
            <person name="Petriglieri F."/>
            <person name="Kristensen J.M."/>
            <person name="Kirkegaard R.H."/>
            <person name="Michaelsen T.Y."/>
            <person name="Andersen M.H."/>
            <person name="Karst S.M."/>
            <person name="Dueholm M.S."/>
            <person name="Nielsen P.H."/>
            <person name="Albertsen M."/>
        </authorList>
    </citation>
    <scope>NUCLEOTIDE SEQUENCE [LARGE SCALE GENOMIC DNA]</scope>
    <source>
        <strain evidence="6">Ribe_18-Q3-R11-54_BAT3C.373</strain>
    </source>
</reference>
<dbReference type="NCBIfam" id="TIGR00012">
    <property type="entry name" value="L29"/>
    <property type="match status" value="1"/>
</dbReference>
<organism evidence="6 7">
    <name type="scientific">Candidatus Defluviibacterium haderslevense</name>
    <dbReference type="NCBI Taxonomy" id="2981993"/>
    <lineage>
        <taxon>Bacteria</taxon>
        <taxon>Pseudomonadati</taxon>
        <taxon>Bacteroidota</taxon>
        <taxon>Saprospiria</taxon>
        <taxon>Saprospirales</taxon>
        <taxon>Saprospiraceae</taxon>
        <taxon>Candidatus Defluviibacterium</taxon>
    </lineage>
</organism>
<dbReference type="InterPro" id="IPR001854">
    <property type="entry name" value="Ribosomal_uL29"/>
</dbReference>
<comment type="similarity">
    <text evidence="1 5">Belongs to the universal ribosomal protein uL29 family.</text>
</comment>